<name>A0A2W2AFM8_9BACT</name>
<dbReference type="NCBIfam" id="TIGR04183">
    <property type="entry name" value="Por_Secre_tail"/>
    <property type="match status" value="1"/>
</dbReference>
<accession>A0A2W2AFM8</accession>
<dbReference type="InterPro" id="IPR011047">
    <property type="entry name" value="Quinoprotein_ADH-like_sf"/>
</dbReference>
<sequence>MNFRSSILFATTLIACCCFSIPKINAQPLGIAWQKTIGCMGIELGTSFIIDDEGYYVIAGQAGDSCEYTGHYSGFMDGWVVKLDSLGNKIWSATAGGDSADAFVKIKQTSDGGYIAVGSTRSVIGANIKRGHDDFWIVKFSRNGSILWQKTYGTADFDFAWDVAETKNGYFVVGFAGGQNSGTVDGDLTNSKGGPCDAWIIKLDTSGNLLWEKTYGSSGADNYFVIQQTPDSNFILAGKVGAMNSDVTAPVNGHDAIFLQKMDTAGNILWTKNYGGSVFQIPQLIFQDPDGGYLLGAKTTSDDLDVSSNYGGYDMWAIRTNDTGKILWQKTYGGTKDDDFDAIVKSKEGGYMFFGSANSDDFDAVGNHGAYTDALVIKVNDTGAIAWHQMYGGSLGDGAGDAYQLSDSSYIFAGGTNSHNGDVVSTLPNGGTWIVKLKKDVNTGVANLNKESGLRVYPTITQDIITVDAAYDISKASVQLFDLSGKKIAVPFTKSNRQFVLQTGSLASGMYFVNVRTGREERTFKIVIN</sequence>
<dbReference type="AlphaFoldDB" id="A0A2W2AFM8"/>
<evidence type="ECO:0000313" key="4">
    <source>
        <dbReference type="Proteomes" id="UP000248745"/>
    </source>
</evidence>
<feature type="domain" description="Secretion system C-terminal sorting" evidence="2">
    <location>
        <begin position="456"/>
        <end position="528"/>
    </location>
</feature>
<reference evidence="3 4" key="1">
    <citation type="submission" date="2018-06" db="EMBL/GenBank/DDBJ databases">
        <title>Mucibacter soli gen. nov., sp. nov., a new member of the family Chitinophagaceae producing mucin.</title>
        <authorList>
            <person name="Kim M.-K."/>
            <person name="Park S."/>
            <person name="Kim T.-S."/>
            <person name="Joung Y."/>
            <person name="Han J.-H."/>
            <person name="Kim S.B."/>
        </authorList>
    </citation>
    <scope>NUCLEOTIDE SEQUENCE [LARGE SCALE GENOMIC DNA]</scope>
    <source>
        <strain evidence="3 4">R1-15</strain>
    </source>
</reference>
<feature type="chain" id="PRO_5016124954" description="Secretion system C-terminal sorting domain-containing protein" evidence="1">
    <location>
        <begin position="27"/>
        <end position="529"/>
    </location>
</feature>
<keyword evidence="4" id="KW-1185">Reference proteome</keyword>
<dbReference type="Proteomes" id="UP000248745">
    <property type="component" value="Unassembled WGS sequence"/>
</dbReference>
<dbReference type="PANTHER" id="PTHR42754:SF1">
    <property type="entry name" value="LIPOPROTEIN"/>
    <property type="match status" value="1"/>
</dbReference>
<dbReference type="EMBL" id="QKTW01000027">
    <property type="protein sequence ID" value="PZF71010.1"/>
    <property type="molecule type" value="Genomic_DNA"/>
</dbReference>
<evidence type="ECO:0000313" key="3">
    <source>
        <dbReference type="EMBL" id="PZF71010.1"/>
    </source>
</evidence>
<dbReference type="SUPFAM" id="SSF50998">
    <property type="entry name" value="Quinoprotein alcohol dehydrogenase-like"/>
    <property type="match status" value="2"/>
</dbReference>
<dbReference type="PANTHER" id="PTHR42754">
    <property type="entry name" value="ENDOGLUCANASE"/>
    <property type="match status" value="1"/>
</dbReference>
<dbReference type="PROSITE" id="PS51257">
    <property type="entry name" value="PROKAR_LIPOPROTEIN"/>
    <property type="match status" value="1"/>
</dbReference>
<organism evidence="3 4">
    <name type="scientific">Taibaiella soli</name>
    <dbReference type="NCBI Taxonomy" id="1649169"/>
    <lineage>
        <taxon>Bacteria</taxon>
        <taxon>Pseudomonadati</taxon>
        <taxon>Bacteroidota</taxon>
        <taxon>Chitinophagia</taxon>
        <taxon>Chitinophagales</taxon>
        <taxon>Chitinophagaceae</taxon>
        <taxon>Taibaiella</taxon>
    </lineage>
</organism>
<evidence type="ECO:0000256" key="1">
    <source>
        <dbReference type="SAM" id="SignalP"/>
    </source>
</evidence>
<keyword evidence="1" id="KW-0732">Signal</keyword>
<comment type="caution">
    <text evidence="3">The sequence shown here is derived from an EMBL/GenBank/DDBJ whole genome shotgun (WGS) entry which is preliminary data.</text>
</comment>
<proteinExistence type="predicted"/>
<dbReference type="Pfam" id="PF18962">
    <property type="entry name" value="Por_Secre_tail"/>
    <property type="match status" value="1"/>
</dbReference>
<evidence type="ECO:0000259" key="2">
    <source>
        <dbReference type="Pfam" id="PF18962"/>
    </source>
</evidence>
<gene>
    <name evidence="3" type="ORF">DN068_20110</name>
</gene>
<protein>
    <recommendedName>
        <fullName evidence="2">Secretion system C-terminal sorting domain-containing protein</fullName>
    </recommendedName>
</protein>
<feature type="signal peptide" evidence="1">
    <location>
        <begin position="1"/>
        <end position="26"/>
    </location>
</feature>
<dbReference type="RefSeq" id="WP_111000744.1">
    <property type="nucleotide sequence ID" value="NZ_QKTW01000027.1"/>
</dbReference>
<dbReference type="InterPro" id="IPR026444">
    <property type="entry name" value="Secre_tail"/>
</dbReference>
<dbReference type="OrthoDB" id="9811934at2"/>